<evidence type="ECO:0000313" key="2">
    <source>
        <dbReference type="Proteomes" id="UP000694005"/>
    </source>
</evidence>
<dbReference type="AlphaFoldDB" id="A0A8D9LX64"/>
<evidence type="ECO:0000313" key="1">
    <source>
        <dbReference type="EMBL" id="CAG7890272.1"/>
    </source>
</evidence>
<dbReference type="Gramene" id="A01p43480.2_BraZ1">
    <property type="protein sequence ID" value="A01p43480.2_BraZ1.CDS"/>
    <property type="gene ID" value="A01g43480.2_BraZ1"/>
</dbReference>
<reference evidence="1 2" key="1">
    <citation type="submission" date="2021-07" db="EMBL/GenBank/DDBJ databases">
        <authorList>
            <consortium name="Genoscope - CEA"/>
            <person name="William W."/>
        </authorList>
    </citation>
    <scope>NUCLEOTIDE SEQUENCE [LARGE SCALE GENOMIC DNA]</scope>
</reference>
<accession>A0A8D9LX64</accession>
<name>A0A8D9LX64_BRACM</name>
<proteinExistence type="predicted"/>
<gene>
    <name evidence="1" type="ORF">BRAPAZ1V2_A01P43480.2</name>
</gene>
<sequence>MNWYRLMATNSFNDRGSVSANKKVESNEKSAKRKRTNRCIGLGCVLGKIGPLTYVIIEKALENCFEHSTPLRNNQELMM</sequence>
<organism evidence="1 2">
    <name type="scientific">Brassica campestris</name>
    <name type="common">Field mustard</name>
    <dbReference type="NCBI Taxonomy" id="3711"/>
    <lineage>
        <taxon>Eukaryota</taxon>
        <taxon>Viridiplantae</taxon>
        <taxon>Streptophyta</taxon>
        <taxon>Embryophyta</taxon>
        <taxon>Tracheophyta</taxon>
        <taxon>Spermatophyta</taxon>
        <taxon>Magnoliopsida</taxon>
        <taxon>eudicotyledons</taxon>
        <taxon>Gunneridae</taxon>
        <taxon>Pentapetalae</taxon>
        <taxon>rosids</taxon>
        <taxon>malvids</taxon>
        <taxon>Brassicales</taxon>
        <taxon>Brassicaceae</taxon>
        <taxon>Brassiceae</taxon>
        <taxon>Brassica</taxon>
    </lineage>
</organism>
<protein>
    <submittedName>
        <fullName evidence="1">Uncharacterized protein</fullName>
    </submittedName>
</protein>
<dbReference type="Proteomes" id="UP000694005">
    <property type="component" value="Chromosome A01"/>
</dbReference>
<dbReference type="EMBL" id="LS974617">
    <property type="protein sequence ID" value="CAG7890272.1"/>
    <property type="molecule type" value="Genomic_DNA"/>
</dbReference>